<evidence type="ECO:0000256" key="1">
    <source>
        <dbReference type="SAM" id="MobiDB-lite"/>
    </source>
</evidence>
<evidence type="ECO:0000313" key="2">
    <source>
        <dbReference type="EMBL" id="MEA5446806.1"/>
    </source>
</evidence>
<proteinExistence type="predicted"/>
<reference evidence="2 3" key="1">
    <citation type="submission" date="2023-12" db="EMBL/GenBank/DDBJ databases">
        <title>Whole-genome sequencing of halo(alkali)philic microorganisms from hypersaline lakes.</title>
        <authorList>
            <person name="Sorokin D.Y."/>
            <person name="Merkel A.Y."/>
            <person name="Messina E."/>
            <person name="Yakimov M."/>
        </authorList>
    </citation>
    <scope>NUCLEOTIDE SEQUENCE [LARGE SCALE GENOMIC DNA]</scope>
    <source>
        <strain evidence="2 3">AB-CW1</strain>
    </source>
</reference>
<comment type="caution">
    <text evidence="2">The sequence shown here is derived from an EMBL/GenBank/DDBJ whole genome shotgun (WGS) entry which is preliminary data.</text>
</comment>
<protein>
    <submittedName>
        <fullName evidence="2">Type I-U CRISPR-associated RAMP protein Csb1/Cas7u</fullName>
    </submittedName>
</protein>
<feature type="region of interest" description="Disordered" evidence="1">
    <location>
        <begin position="238"/>
        <end position="262"/>
    </location>
</feature>
<dbReference type="RefSeq" id="WP_346053353.1">
    <property type="nucleotide sequence ID" value="NZ_JAYGII010000060.1"/>
</dbReference>
<keyword evidence="3" id="KW-1185">Reference proteome</keyword>
<organism evidence="2 3">
    <name type="scientific">Natronospira elongata</name>
    <dbReference type="NCBI Taxonomy" id="3110268"/>
    <lineage>
        <taxon>Bacteria</taxon>
        <taxon>Pseudomonadati</taxon>
        <taxon>Pseudomonadota</taxon>
        <taxon>Gammaproteobacteria</taxon>
        <taxon>Natronospirales</taxon>
        <taxon>Natronospiraceae</taxon>
        <taxon>Natronospira</taxon>
    </lineage>
</organism>
<dbReference type="InterPro" id="IPR013403">
    <property type="entry name" value="CRISPR-assoc_prot_Csb1/Cas7u"/>
</dbReference>
<evidence type="ECO:0000313" key="3">
    <source>
        <dbReference type="Proteomes" id="UP001302316"/>
    </source>
</evidence>
<accession>A0AAP6JGP4</accession>
<feature type="compositionally biased region" description="Basic and acidic residues" evidence="1">
    <location>
        <begin position="238"/>
        <end position="249"/>
    </location>
</feature>
<sequence length="409" mass="44564">MAEELTLETLHSAVSGDAAAFRCRRRLQPAGGEGDKVFPPTFAGAVYAIEQRRVAGREEPVTCVLLDSVQSQANRMELALQEAMYTNRISLPLIEVDFSEHGPTGEVEADEKAGRLIDDVGKVTSLQVPHRLADAILRDSELNGTPFRQSDTGKALNTANLTNATPLFELCPTALIFGMWDSTGPKGGLGPKFERAMVSEIVGIGAEYENDYRARGVRRDPLEISKNVPVMRSEDKSLRKVAEGNEKGAVRPSEINHSSVPFDSDNSGVTVEYAEQTTTLSLICLRRLRFPVNGSASVKADEAAQTVLAALGLCAATLAFESGLGLRSRSLLWPDGPMIWELLERPGDAPREFHLTGEHAAKLLEQAVDAAERANLPWPKDPITLTPSKELLNLVRKSQLQMKQEGPEE</sequence>
<gene>
    <name evidence="2" type="primary">cas7u</name>
    <name evidence="2" type="ORF">VCB98_13345</name>
</gene>
<dbReference type="Pfam" id="PF09617">
    <property type="entry name" value="Cas_GSU0053"/>
    <property type="match status" value="1"/>
</dbReference>
<dbReference type="EMBL" id="JAYGII010000060">
    <property type="protein sequence ID" value="MEA5446806.1"/>
    <property type="molecule type" value="Genomic_DNA"/>
</dbReference>
<dbReference type="NCBIfam" id="TIGR02570">
    <property type="entry name" value="cas7_GSU0053"/>
    <property type="match status" value="1"/>
</dbReference>
<dbReference type="Proteomes" id="UP001302316">
    <property type="component" value="Unassembled WGS sequence"/>
</dbReference>
<name>A0AAP6JGP4_9GAMM</name>
<dbReference type="AlphaFoldDB" id="A0AAP6JGP4"/>